<evidence type="ECO:0000256" key="1">
    <source>
        <dbReference type="SAM" id="MobiDB-lite"/>
    </source>
</evidence>
<dbReference type="InterPro" id="IPR043519">
    <property type="entry name" value="NT_sf"/>
</dbReference>
<feature type="region of interest" description="Disordered" evidence="1">
    <location>
        <begin position="46"/>
        <end position="109"/>
    </location>
</feature>
<organism evidence="3 4">
    <name type="scientific">Magallana gigas</name>
    <name type="common">Pacific oyster</name>
    <name type="synonym">Crassostrea gigas</name>
    <dbReference type="NCBI Taxonomy" id="29159"/>
    <lineage>
        <taxon>Eukaryota</taxon>
        <taxon>Metazoa</taxon>
        <taxon>Spiralia</taxon>
        <taxon>Lophotrochozoa</taxon>
        <taxon>Mollusca</taxon>
        <taxon>Bivalvia</taxon>
        <taxon>Autobranchia</taxon>
        <taxon>Pteriomorphia</taxon>
        <taxon>Ostreida</taxon>
        <taxon>Ostreoidea</taxon>
        <taxon>Ostreidae</taxon>
        <taxon>Magallana</taxon>
    </lineage>
</organism>
<dbReference type="PANTHER" id="PTHR12271:SF40">
    <property type="entry name" value="POLY(A) RNA POLYMERASE GLD2"/>
    <property type="match status" value="1"/>
</dbReference>
<dbReference type="Proteomes" id="UP000005408">
    <property type="component" value="Unassembled WGS sequence"/>
</dbReference>
<dbReference type="Pfam" id="PF22600">
    <property type="entry name" value="MTPAP-like_central"/>
    <property type="match status" value="1"/>
</dbReference>
<keyword evidence="4" id="KW-1185">Reference proteome</keyword>
<feature type="region of interest" description="Disordered" evidence="1">
    <location>
        <begin position="594"/>
        <end position="614"/>
    </location>
</feature>
<dbReference type="SUPFAM" id="SSF81631">
    <property type="entry name" value="PAP/OAS1 substrate-binding domain"/>
    <property type="match status" value="1"/>
</dbReference>
<evidence type="ECO:0000313" key="3">
    <source>
        <dbReference type="EnsemblMetazoa" id="G7031.1:cds"/>
    </source>
</evidence>
<proteinExistence type="predicted"/>
<dbReference type="GO" id="GO:0016779">
    <property type="term" value="F:nucleotidyltransferase activity"/>
    <property type="evidence" value="ECO:0007669"/>
    <property type="project" value="TreeGrafter"/>
</dbReference>
<feature type="compositionally biased region" description="Polar residues" evidence="1">
    <location>
        <begin position="594"/>
        <end position="607"/>
    </location>
</feature>
<reference evidence="3" key="1">
    <citation type="submission" date="2022-08" db="UniProtKB">
        <authorList>
            <consortium name="EnsemblMetazoa"/>
        </authorList>
    </citation>
    <scope>IDENTIFICATION</scope>
    <source>
        <strain evidence="3">05x7-T-G4-1.051#20</strain>
    </source>
</reference>
<dbReference type="GO" id="GO:0031123">
    <property type="term" value="P:RNA 3'-end processing"/>
    <property type="evidence" value="ECO:0007669"/>
    <property type="project" value="TreeGrafter"/>
</dbReference>
<dbReference type="InterPro" id="IPR054708">
    <property type="entry name" value="MTPAP-like_central"/>
</dbReference>
<dbReference type="Gene3D" id="1.10.1410.10">
    <property type="match status" value="1"/>
</dbReference>
<protein>
    <recommendedName>
        <fullName evidence="2">Poly(A) RNA polymerase mitochondrial-like central palm domain-containing protein</fullName>
    </recommendedName>
</protein>
<dbReference type="PANTHER" id="PTHR12271">
    <property type="entry name" value="POLY A POLYMERASE CID PAP -RELATED"/>
    <property type="match status" value="1"/>
</dbReference>
<feature type="compositionally biased region" description="Basic residues" evidence="1">
    <location>
        <begin position="85"/>
        <end position="96"/>
    </location>
</feature>
<feature type="domain" description="Poly(A) RNA polymerase mitochondrial-like central palm" evidence="2">
    <location>
        <begin position="297"/>
        <end position="428"/>
    </location>
</feature>
<dbReference type="CDD" id="cd05402">
    <property type="entry name" value="NT_PAP_TUTase"/>
    <property type="match status" value="1"/>
</dbReference>
<evidence type="ECO:0000259" key="2">
    <source>
        <dbReference type="Pfam" id="PF22600"/>
    </source>
</evidence>
<evidence type="ECO:0000313" key="4">
    <source>
        <dbReference type="Proteomes" id="UP000005408"/>
    </source>
</evidence>
<dbReference type="EnsemblMetazoa" id="G7031.3">
    <property type="protein sequence ID" value="G7031.3:cds"/>
    <property type="gene ID" value="G7031"/>
</dbReference>
<accession>A0A8W8NRM4</accession>
<dbReference type="SUPFAM" id="SSF81301">
    <property type="entry name" value="Nucleotidyltransferase"/>
    <property type="match status" value="1"/>
</dbReference>
<dbReference type="OrthoDB" id="434989at2759"/>
<dbReference type="EnsemblMetazoa" id="G7031.1">
    <property type="protein sequence ID" value="G7031.1:cds"/>
    <property type="gene ID" value="G7031"/>
</dbReference>
<dbReference type="AlphaFoldDB" id="A0A8W8NRM4"/>
<name>A0A8W8NRM4_MAGGI</name>
<dbReference type="OMA" id="TATICLN"/>
<dbReference type="Gene3D" id="3.30.460.10">
    <property type="entry name" value="Beta Polymerase, domain 2"/>
    <property type="match status" value="1"/>
</dbReference>
<feature type="compositionally biased region" description="Low complexity" evidence="1">
    <location>
        <begin position="51"/>
        <end position="60"/>
    </location>
</feature>
<sequence length="614" mass="70183">MAALIGRMWRSAFTHVLRDVSNVSPRIQPSGHPCTRWIFGKSANSLQTGRSLSSSPHSLSANKPTTDIDTTIEGPDEILSLKSTTSKKRKKRKKEKHQGTSKQDVDRERLKKEESVLLSEEVEPRSPRVWVMDRHGEFCLKDVKSPNKSAPGGDTRMEMMEDPPDDGQTWSIPDIYESEEFRRCVQAAERSILAHCPQRTISECITVCESMAPVSRVLKIHNKAILVTYESDISDILSGGFRRCNSDAVSIKQTEKRVFLMWINRKKFNSTQQPVCKNISVLKQRNYQRLLMNETIEGQMEILGNRTKNQSERQQVLFFLRQCIQDVVDLTRPNYLVVPFGSVLNGFICDTSDLDTALVYTGSRQKQANETALLSEIAKKLKMLDSYNSILSIFHARVPIIKYHNRLLEVGGDISYQSINSSGKTATICLNALSRCSPSVVPFIMTVKLWTKLYVDWFPSKFVFTALALFYLQRCQIIPPIQNIKVINKSPVDGEEWQCVETVETKSLDQLLCGFFQFYKDFDFNVYDICLKSGKIIPKLDHQYTIIMNPFCGNKNSEEYMAARIRDWNVARIQAAMAESVRILAESPSTLLQPTEQHWNTPTNESFKFNKRKR</sequence>